<organism evidence="2 3">
    <name type="scientific">Mycobacterium aquaticum</name>
    <dbReference type="NCBI Taxonomy" id="1927124"/>
    <lineage>
        <taxon>Bacteria</taxon>
        <taxon>Bacillati</taxon>
        <taxon>Actinomycetota</taxon>
        <taxon>Actinomycetes</taxon>
        <taxon>Mycobacteriales</taxon>
        <taxon>Mycobacteriaceae</taxon>
        <taxon>Mycobacterium</taxon>
    </lineage>
</organism>
<comment type="caution">
    <text evidence="2">The sequence shown here is derived from an EMBL/GenBank/DDBJ whole genome shotgun (WGS) entry which is preliminary data.</text>
</comment>
<feature type="compositionally biased region" description="Basic and acidic residues" evidence="1">
    <location>
        <begin position="9"/>
        <end position="20"/>
    </location>
</feature>
<keyword evidence="3" id="KW-1185">Reference proteome</keyword>
<dbReference type="Proteomes" id="UP000192448">
    <property type="component" value="Unassembled WGS sequence"/>
</dbReference>
<evidence type="ECO:0000256" key="1">
    <source>
        <dbReference type="SAM" id="MobiDB-lite"/>
    </source>
</evidence>
<name>A0A1X0B5U6_9MYCO</name>
<evidence type="ECO:0000313" key="3">
    <source>
        <dbReference type="Proteomes" id="UP000192448"/>
    </source>
</evidence>
<dbReference type="AlphaFoldDB" id="A0A1X0B5U6"/>
<dbReference type="EMBL" id="MVHF01000005">
    <property type="protein sequence ID" value="ORA37653.1"/>
    <property type="molecule type" value="Genomic_DNA"/>
</dbReference>
<gene>
    <name evidence="2" type="ORF">BST13_07365</name>
</gene>
<feature type="compositionally biased region" description="Basic and acidic residues" evidence="1">
    <location>
        <begin position="39"/>
        <end position="50"/>
    </location>
</feature>
<accession>A0A1X0B5U6</accession>
<feature type="region of interest" description="Disordered" evidence="1">
    <location>
        <begin position="1"/>
        <end position="64"/>
    </location>
</feature>
<dbReference type="RefSeq" id="WP_083162154.1">
    <property type="nucleotide sequence ID" value="NZ_MVHF01000005.1"/>
</dbReference>
<reference evidence="2 3" key="1">
    <citation type="submission" date="2017-02" db="EMBL/GenBank/DDBJ databases">
        <title>The new phylogeny of genus Mycobacterium.</title>
        <authorList>
            <person name="Tortoli E."/>
            <person name="Trovato A."/>
            <person name="Cirillo D.M."/>
        </authorList>
    </citation>
    <scope>NUCLEOTIDE SEQUENCE [LARGE SCALE GENOMIC DNA]</scope>
    <source>
        <strain evidence="2 3">RW6</strain>
    </source>
</reference>
<evidence type="ECO:0000313" key="2">
    <source>
        <dbReference type="EMBL" id="ORA37653.1"/>
    </source>
</evidence>
<proteinExistence type="predicted"/>
<protein>
    <submittedName>
        <fullName evidence="2">Uncharacterized protein</fullName>
    </submittedName>
</protein>
<sequence>MPHNGVEGAADRARDRERARGHLRLVAGADASPEGAPPRGRDDGDVRPPNDDDASTAGFTLLTW</sequence>